<dbReference type="PROSITE" id="PS50042">
    <property type="entry name" value="CNMP_BINDING_3"/>
    <property type="match status" value="1"/>
</dbReference>
<evidence type="ECO:0000259" key="1">
    <source>
        <dbReference type="PROSITE" id="PS50042"/>
    </source>
</evidence>
<comment type="caution">
    <text evidence="2">The sequence shown here is derived from an EMBL/GenBank/DDBJ whole genome shotgun (WGS) entry which is preliminary data.</text>
</comment>
<dbReference type="InterPro" id="IPR014710">
    <property type="entry name" value="RmlC-like_jellyroll"/>
</dbReference>
<dbReference type="CDD" id="cd00038">
    <property type="entry name" value="CAP_ED"/>
    <property type="match status" value="1"/>
</dbReference>
<dbReference type="AlphaFoldDB" id="A0A8T4J2U2"/>
<evidence type="ECO:0000313" key="2">
    <source>
        <dbReference type="EMBL" id="MBR7675884.1"/>
    </source>
</evidence>
<accession>A0A8T4J2U2</accession>
<organism evidence="2 3">
    <name type="scientific">Streptomyces daliensis</name>
    <dbReference type="NCBI Taxonomy" id="299421"/>
    <lineage>
        <taxon>Bacteria</taxon>
        <taxon>Bacillati</taxon>
        <taxon>Actinomycetota</taxon>
        <taxon>Actinomycetes</taxon>
        <taxon>Kitasatosporales</taxon>
        <taxon>Streptomycetaceae</taxon>
        <taxon>Streptomyces</taxon>
    </lineage>
</organism>
<dbReference type="InterPro" id="IPR018490">
    <property type="entry name" value="cNMP-bd_dom_sf"/>
</dbReference>
<gene>
    <name evidence="2" type="ORF">KDA82_23280</name>
</gene>
<dbReference type="Gene3D" id="2.60.120.10">
    <property type="entry name" value="Jelly Rolls"/>
    <property type="match status" value="1"/>
</dbReference>
<dbReference type="SUPFAM" id="SSF51206">
    <property type="entry name" value="cAMP-binding domain-like"/>
    <property type="match status" value="1"/>
</dbReference>
<dbReference type="Pfam" id="PF00027">
    <property type="entry name" value="cNMP_binding"/>
    <property type="match status" value="1"/>
</dbReference>
<keyword evidence="3" id="KW-1185">Reference proteome</keyword>
<protein>
    <submittedName>
        <fullName evidence="2">Cyclic nucleotide-binding domain-containing protein</fullName>
    </submittedName>
</protein>
<dbReference type="EMBL" id="JAGSMN010000546">
    <property type="protein sequence ID" value="MBR7675884.1"/>
    <property type="molecule type" value="Genomic_DNA"/>
</dbReference>
<name>A0A8T4J2U2_9ACTN</name>
<dbReference type="InterPro" id="IPR000595">
    <property type="entry name" value="cNMP-bd_dom"/>
</dbReference>
<evidence type="ECO:0000313" key="3">
    <source>
        <dbReference type="Proteomes" id="UP000675554"/>
    </source>
</evidence>
<dbReference type="Proteomes" id="UP000675554">
    <property type="component" value="Unassembled WGS sequence"/>
</dbReference>
<reference evidence="2" key="1">
    <citation type="submission" date="2021-04" db="EMBL/GenBank/DDBJ databases">
        <title>Sequencing of actinobacteria type strains.</title>
        <authorList>
            <person name="Nguyen G.-S."/>
            <person name="Wentzel A."/>
        </authorList>
    </citation>
    <scope>NUCLEOTIDE SEQUENCE</scope>
    <source>
        <strain evidence="2">DSM 42095</strain>
    </source>
</reference>
<sequence length="151" mass="16755">MRTMSGVLGTLPPDQREQLRALGRDVAFAAGDRMFEEGGRADRFWIIHTGSVTLDMHVPGRRAVVIDSLGHGELVGWSWMFPPFTWQMGGEAASPVRALQFEADTVRALCERDRELGHALTHSVAGVIGQRLQRSRTRLIDLFGPYALPSE</sequence>
<proteinExistence type="predicted"/>
<feature type="domain" description="Cyclic nucleotide-binding" evidence="1">
    <location>
        <begin position="7"/>
        <end position="76"/>
    </location>
</feature>